<evidence type="ECO:0000256" key="6">
    <source>
        <dbReference type="SAM" id="MobiDB-lite"/>
    </source>
</evidence>
<feature type="transmembrane region" description="Helical" evidence="7">
    <location>
        <begin position="135"/>
        <end position="155"/>
    </location>
</feature>
<feature type="transmembrane region" description="Helical" evidence="7">
    <location>
        <begin position="309"/>
        <end position="333"/>
    </location>
</feature>
<dbReference type="InterPro" id="IPR011701">
    <property type="entry name" value="MFS"/>
</dbReference>
<dbReference type="Pfam" id="PF07690">
    <property type="entry name" value="MFS_1"/>
    <property type="match status" value="1"/>
</dbReference>
<accession>A0A162MFQ1</accession>
<reference evidence="9 10" key="1">
    <citation type="journal article" date="2016" name="Genome Biol. Evol.">
        <title>Divergent and convergent evolution of fungal pathogenicity.</title>
        <authorList>
            <person name="Shang Y."/>
            <person name="Xiao G."/>
            <person name="Zheng P."/>
            <person name="Cen K."/>
            <person name="Zhan S."/>
            <person name="Wang C."/>
        </authorList>
    </citation>
    <scope>NUCLEOTIDE SEQUENCE [LARGE SCALE GENOMIC DNA]</scope>
    <source>
        <strain evidence="9 10">RCEF 264</strain>
    </source>
</reference>
<dbReference type="PROSITE" id="PS50850">
    <property type="entry name" value="MFS"/>
    <property type="match status" value="1"/>
</dbReference>
<feature type="domain" description="Major facilitator superfamily (MFS) profile" evidence="8">
    <location>
        <begin position="45"/>
        <end position="520"/>
    </location>
</feature>
<dbReference type="OrthoDB" id="10021397at2759"/>
<dbReference type="InterPro" id="IPR036259">
    <property type="entry name" value="MFS_trans_sf"/>
</dbReference>
<dbReference type="Proteomes" id="UP000076874">
    <property type="component" value="Unassembled WGS sequence"/>
</dbReference>
<evidence type="ECO:0000256" key="7">
    <source>
        <dbReference type="SAM" id="Phobius"/>
    </source>
</evidence>
<evidence type="ECO:0000256" key="5">
    <source>
        <dbReference type="ARBA" id="ARBA00023136"/>
    </source>
</evidence>
<evidence type="ECO:0000256" key="2">
    <source>
        <dbReference type="ARBA" id="ARBA00022448"/>
    </source>
</evidence>
<evidence type="ECO:0000256" key="4">
    <source>
        <dbReference type="ARBA" id="ARBA00022989"/>
    </source>
</evidence>
<feature type="transmembrane region" description="Helical" evidence="7">
    <location>
        <begin position="378"/>
        <end position="396"/>
    </location>
</feature>
<keyword evidence="4 7" id="KW-1133">Transmembrane helix</keyword>
<feature type="region of interest" description="Disordered" evidence="6">
    <location>
        <begin position="1"/>
        <end position="33"/>
    </location>
</feature>
<organism evidence="9 10">
    <name type="scientific">Niveomyces insectorum RCEF 264</name>
    <dbReference type="NCBI Taxonomy" id="1081102"/>
    <lineage>
        <taxon>Eukaryota</taxon>
        <taxon>Fungi</taxon>
        <taxon>Dikarya</taxon>
        <taxon>Ascomycota</taxon>
        <taxon>Pezizomycotina</taxon>
        <taxon>Sordariomycetes</taxon>
        <taxon>Hypocreomycetidae</taxon>
        <taxon>Hypocreales</taxon>
        <taxon>Cordycipitaceae</taxon>
        <taxon>Niveomyces</taxon>
    </lineage>
</organism>
<evidence type="ECO:0000256" key="3">
    <source>
        <dbReference type="ARBA" id="ARBA00022692"/>
    </source>
</evidence>
<sequence length="544" mass="57330">MSDESGQGVQGVKETEKVDGTGPGPTSKIEDNAEDYPSGKKLTLIVIALILTTILVAMDMTIVATAVPKITDDFHGLDKATWYASAYLMCLGGSQPTWGKIYKYFPLKAAYLSALFLFEVGSALCGAAPGSTTLIVGRCLSGLGAAGLISGTYIVIGFSSKPKTRPLLTSITGATYGVSSVIAPLIGGAFSDHVTWRWVFYINLPIGAVSALFFVVSFTTPARSKAKPATLSEKFWHGDPLGTALMMAAIVCFILALQWGGQTRSWGSGSVIGLLVAFGVILILFAGWQLWQGERAMMTPRLLRHRYTWVSALCSFNFAGAYFIVVYFLPIYFQSIRGVTPVASAVRNLPIILAFTVAAAVSGGLLSKFGRATLQMAVGAALVTPASGLLYTLNIGSNAGHWIGYQVLAGLGYGFLYQVPVIYAQSNSPPEDIAATTAIVLCSQTVGGAFYVSAAQSAFVNTIVRRLATTAPSISLEKVIATGAAELRTSFSSSELPAVILAYMSGIKIAFALTIVGSGIAFIACFGGRWNSATYESDTTPIAS</sequence>
<evidence type="ECO:0000256" key="1">
    <source>
        <dbReference type="ARBA" id="ARBA00004141"/>
    </source>
</evidence>
<feature type="transmembrane region" description="Helical" evidence="7">
    <location>
        <begin position="500"/>
        <end position="526"/>
    </location>
</feature>
<dbReference type="PANTHER" id="PTHR23501">
    <property type="entry name" value="MAJOR FACILITATOR SUPERFAMILY"/>
    <property type="match status" value="1"/>
</dbReference>
<evidence type="ECO:0000259" key="8">
    <source>
        <dbReference type="PROSITE" id="PS50850"/>
    </source>
</evidence>
<gene>
    <name evidence="9" type="ORF">SPI_08214</name>
</gene>
<proteinExistence type="predicted"/>
<dbReference type="Gene3D" id="1.20.1250.20">
    <property type="entry name" value="MFS general substrate transporter like domains"/>
    <property type="match status" value="1"/>
</dbReference>
<evidence type="ECO:0000313" key="10">
    <source>
        <dbReference type="Proteomes" id="UP000076874"/>
    </source>
</evidence>
<keyword evidence="10" id="KW-1185">Reference proteome</keyword>
<comment type="subcellular location">
    <subcellularLocation>
        <location evidence="1">Membrane</location>
        <topology evidence="1">Multi-pass membrane protein</topology>
    </subcellularLocation>
</comment>
<feature type="transmembrane region" description="Helical" evidence="7">
    <location>
        <begin position="266"/>
        <end position="288"/>
    </location>
</feature>
<dbReference type="AlphaFoldDB" id="A0A162MFQ1"/>
<name>A0A162MFQ1_9HYPO</name>
<dbReference type="GO" id="GO:0005886">
    <property type="term" value="C:plasma membrane"/>
    <property type="evidence" value="ECO:0007669"/>
    <property type="project" value="TreeGrafter"/>
</dbReference>
<feature type="transmembrane region" description="Helical" evidence="7">
    <location>
        <begin position="241"/>
        <end position="260"/>
    </location>
</feature>
<feature type="transmembrane region" description="Helical" evidence="7">
    <location>
        <begin position="42"/>
        <end position="68"/>
    </location>
</feature>
<dbReference type="EMBL" id="AZHD01000019">
    <property type="protein sequence ID" value="OAA55530.1"/>
    <property type="molecule type" value="Genomic_DNA"/>
</dbReference>
<feature type="transmembrane region" description="Helical" evidence="7">
    <location>
        <begin position="198"/>
        <end position="220"/>
    </location>
</feature>
<dbReference type="InterPro" id="IPR020846">
    <property type="entry name" value="MFS_dom"/>
</dbReference>
<keyword evidence="3 7" id="KW-0812">Transmembrane</keyword>
<dbReference type="CDD" id="cd17502">
    <property type="entry name" value="MFS_Azr1_MDR_like"/>
    <property type="match status" value="1"/>
</dbReference>
<dbReference type="PANTHER" id="PTHR23501:SF177">
    <property type="entry name" value="MAJOR FACILITATOR SUPERFAMILY (MFS) PROFILE DOMAIN-CONTAINING PROTEIN-RELATED"/>
    <property type="match status" value="1"/>
</dbReference>
<keyword evidence="2" id="KW-0813">Transport</keyword>
<dbReference type="SUPFAM" id="SSF103473">
    <property type="entry name" value="MFS general substrate transporter"/>
    <property type="match status" value="1"/>
</dbReference>
<feature type="transmembrane region" description="Helical" evidence="7">
    <location>
        <begin position="167"/>
        <end position="186"/>
    </location>
</feature>
<evidence type="ECO:0000313" key="9">
    <source>
        <dbReference type="EMBL" id="OAA55530.1"/>
    </source>
</evidence>
<comment type="caution">
    <text evidence="9">The sequence shown here is derived from an EMBL/GenBank/DDBJ whole genome shotgun (WGS) entry which is preliminary data.</text>
</comment>
<feature type="transmembrane region" description="Helical" evidence="7">
    <location>
        <begin position="402"/>
        <end position="421"/>
    </location>
</feature>
<feature type="transmembrane region" description="Helical" evidence="7">
    <location>
        <begin position="433"/>
        <end position="452"/>
    </location>
</feature>
<keyword evidence="5 7" id="KW-0472">Membrane</keyword>
<feature type="transmembrane region" description="Helical" evidence="7">
    <location>
        <begin position="80"/>
        <end position="98"/>
    </location>
</feature>
<feature type="transmembrane region" description="Helical" evidence="7">
    <location>
        <begin position="110"/>
        <end position="129"/>
    </location>
</feature>
<feature type="transmembrane region" description="Helical" evidence="7">
    <location>
        <begin position="345"/>
        <end position="366"/>
    </location>
</feature>
<dbReference type="GO" id="GO:0022857">
    <property type="term" value="F:transmembrane transporter activity"/>
    <property type="evidence" value="ECO:0007669"/>
    <property type="project" value="InterPro"/>
</dbReference>
<protein>
    <submittedName>
        <fullName evidence="9">Major facilitator superfamily domain, general substrate transporter</fullName>
    </submittedName>
</protein>